<organism evidence="1 2">
    <name type="scientific">Nephila pilipes</name>
    <name type="common">Giant wood spider</name>
    <name type="synonym">Nephila maculata</name>
    <dbReference type="NCBI Taxonomy" id="299642"/>
    <lineage>
        <taxon>Eukaryota</taxon>
        <taxon>Metazoa</taxon>
        <taxon>Ecdysozoa</taxon>
        <taxon>Arthropoda</taxon>
        <taxon>Chelicerata</taxon>
        <taxon>Arachnida</taxon>
        <taxon>Araneae</taxon>
        <taxon>Araneomorphae</taxon>
        <taxon>Entelegynae</taxon>
        <taxon>Araneoidea</taxon>
        <taxon>Nephilidae</taxon>
        <taxon>Nephila</taxon>
    </lineage>
</organism>
<sequence length="136" mass="14912">MVCKILIQSAINFHHLFQFKRNEAALSPIAVAIEVASVTGFRFRRKPPELKIQAAGSLSRCRSAVFSATQAIKLAHSTNASRKHQAGFQAKCILPWHLQFVGRSERKLCIHPSNSVTSGGLQGPLLFFSTDPRDGG</sequence>
<dbReference type="AlphaFoldDB" id="A0A8X6Q475"/>
<evidence type="ECO:0000313" key="2">
    <source>
        <dbReference type="Proteomes" id="UP000887013"/>
    </source>
</evidence>
<proteinExistence type="predicted"/>
<reference evidence="1" key="1">
    <citation type="submission" date="2020-08" db="EMBL/GenBank/DDBJ databases">
        <title>Multicomponent nature underlies the extraordinary mechanical properties of spider dragline silk.</title>
        <authorList>
            <person name="Kono N."/>
            <person name="Nakamura H."/>
            <person name="Mori M."/>
            <person name="Yoshida Y."/>
            <person name="Ohtoshi R."/>
            <person name="Malay A.D."/>
            <person name="Moran D.A.P."/>
            <person name="Tomita M."/>
            <person name="Numata K."/>
            <person name="Arakawa K."/>
        </authorList>
    </citation>
    <scope>NUCLEOTIDE SEQUENCE</scope>
</reference>
<dbReference type="Proteomes" id="UP000887013">
    <property type="component" value="Unassembled WGS sequence"/>
</dbReference>
<dbReference type="EMBL" id="BMAW01077340">
    <property type="protein sequence ID" value="GFU05799.1"/>
    <property type="molecule type" value="Genomic_DNA"/>
</dbReference>
<evidence type="ECO:0000313" key="1">
    <source>
        <dbReference type="EMBL" id="GFU05799.1"/>
    </source>
</evidence>
<name>A0A8X6Q475_NEPPI</name>
<keyword evidence="2" id="KW-1185">Reference proteome</keyword>
<accession>A0A8X6Q475</accession>
<dbReference type="OrthoDB" id="10033309at2759"/>
<gene>
    <name evidence="1" type="ORF">NPIL_146291</name>
</gene>
<comment type="caution">
    <text evidence="1">The sequence shown here is derived from an EMBL/GenBank/DDBJ whole genome shotgun (WGS) entry which is preliminary data.</text>
</comment>
<protein>
    <submittedName>
        <fullName evidence="1">Uncharacterized protein</fullName>
    </submittedName>
</protein>